<dbReference type="EMBL" id="VLLI01000001">
    <property type="protein sequence ID" value="TWJ04952.1"/>
    <property type="molecule type" value="Genomic_DNA"/>
</dbReference>
<protein>
    <recommendedName>
        <fullName evidence="3">Cobyric acid synthase CobQ</fullName>
    </recommendedName>
</protein>
<name>A0A562UGI6_9SPHI</name>
<dbReference type="RefSeq" id="WP_144909586.1">
    <property type="nucleotide sequence ID" value="NZ_VLLI01000001.1"/>
</dbReference>
<evidence type="ECO:0000313" key="1">
    <source>
        <dbReference type="EMBL" id="TWJ04952.1"/>
    </source>
</evidence>
<reference evidence="1 2" key="1">
    <citation type="submission" date="2019-07" db="EMBL/GenBank/DDBJ databases">
        <title>Genomic Encyclopedia of Archaeal and Bacterial Type Strains, Phase II (KMG-II): from individual species to whole genera.</title>
        <authorList>
            <person name="Goeker M."/>
        </authorList>
    </citation>
    <scope>NUCLEOTIDE SEQUENCE [LARGE SCALE GENOMIC DNA]</scope>
    <source>
        <strain evidence="1 2">ATCC BAA-1854</strain>
    </source>
</reference>
<comment type="caution">
    <text evidence="1">The sequence shown here is derived from an EMBL/GenBank/DDBJ whole genome shotgun (WGS) entry which is preliminary data.</text>
</comment>
<proteinExistence type="predicted"/>
<dbReference type="Gene3D" id="3.60.15.10">
    <property type="entry name" value="Ribonuclease Z/Hydroxyacylglutathione hydrolase-like"/>
    <property type="match status" value="1"/>
</dbReference>
<dbReference type="AlphaFoldDB" id="A0A562UGI6"/>
<dbReference type="InterPro" id="IPR036866">
    <property type="entry name" value="RibonucZ/Hydroxyglut_hydro"/>
</dbReference>
<dbReference type="OrthoDB" id="418728at2"/>
<keyword evidence="2" id="KW-1185">Reference proteome</keyword>
<accession>A0A562UGI6</accession>
<dbReference type="Proteomes" id="UP000317010">
    <property type="component" value="Unassembled WGS sequence"/>
</dbReference>
<organism evidence="1 2">
    <name type="scientific">Mucilaginibacter frigoritolerans</name>
    <dbReference type="NCBI Taxonomy" id="652788"/>
    <lineage>
        <taxon>Bacteria</taxon>
        <taxon>Pseudomonadati</taxon>
        <taxon>Bacteroidota</taxon>
        <taxon>Sphingobacteriia</taxon>
        <taxon>Sphingobacteriales</taxon>
        <taxon>Sphingobacteriaceae</taxon>
        <taxon>Mucilaginibacter</taxon>
    </lineage>
</organism>
<gene>
    <name evidence="1" type="ORF">JN11_00676</name>
</gene>
<evidence type="ECO:0008006" key="3">
    <source>
        <dbReference type="Google" id="ProtNLM"/>
    </source>
</evidence>
<sequence>MVSLLYQEVRCAVANSSIKYYPVRNGDTGLITLLDGTTFIIDCNICESSKGTSDPTMFDVKADLVKSLKKDGKILFTDIFILTHGDEDHCLGFENNFYLGDPKNYGDTDARNEKIRVDVLWFSPLALEKGTNDDAKAFRREAKRRIKLHNDNHPDKDIAGNRIVIIGDNGSEELSTLNTVRYVPGQVITRFNNKTRTDFSIFIHSPYKKQLMQNDAEKNHCSIVFQARFIHPLDRSKFTCLAMFGGDADHYAFKNILEQTKKHGNDAKEQALSWDLFLSPHHCSWTFFNDTPQGENPKPVASSISILSYARTGARVIASSKTIKNNDDNPPHYQAKQQYVNKVGEANFLNTEVYDVKGKTPQPIIFEVSNQGPMKPKVAEGSNRNAGMAGTSVINSVSSYGSKVI</sequence>
<evidence type="ECO:0000313" key="2">
    <source>
        <dbReference type="Proteomes" id="UP000317010"/>
    </source>
</evidence>